<dbReference type="InterPro" id="IPR014013">
    <property type="entry name" value="Helic_SF1/SF2_ATP-bd_DinG/Rad3"/>
</dbReference>
<dbReference type="PROSITE" id="PS51198">
    <property type="entry name" value="UVRD_HELICASE_ATP_BIND"/>
    <property type="match status" value="1"/>
</dbReference>
<dbReference type="GO" id="GO:0000725">
    <property type="term" value="P:recombinational repair"/>
    <property type="evidence" value="ECO:0007669"/>
    <property type="project" value="TreeGrafter"/>
</dbReference>
<proteinExistence type="predicted"/>
<evidence type="ECO:0000256" key="4">
    <source>
        <dbReference type="ARBA" id="ARBA00022840"/>
    </source>
</evidence>
<dbReference type="PANTHER" id="PTHR11070">
    <property type="entry name" value="UVRD / RECB / PCRA DNA HELICASE FAMILY MEMBER"/>
    <property type="match status" value="1"/>
</dbReference>
<dbReference type="InterPro" id="IPR027785">
    <property type="entry name" value="UvrD-like_helicase_C"/>
</dbReference>
<keyword evidence="9" id="KW-1185">Reference proteome</keyword>
<dbReference type="InterPro" id="IPR027417">
    <property type="entry name" value="P-loop_NTPase"/>
</dbReference>
<dbReference type="PANTHER" id="PTHR11070:SF67">
    <property type="entry name" value="DNA 3'-5' HELICASE"/>
    <property type="match status" value="1"/>
</dbReference>
<dbReference type="GO" id="GO:0005829">
    <property type="term" value="C:cytosol"/>
    <property type="evidence" value="ECO:0007669"/>
    <property type="project" value="TreeGrafter"/>
</dbReference>
<sequence length="587" mass="68706">MIPNKEQEIIINYFTRDTDRKRILLVEAPPGTGKTYTAVSASMNYIRWNLEKDFKYNKKVLILTFSKNARAQIDKQLDDLDFNKNKISDYIEISNFHSFFQKYVWAYSNYLGLNANLIITSPKQRKIYFEEALSHISDYTGEDEQYAWVDSLLEGDFYPITPKGNIKPAVKKLIPYKEEIQNSIMKLNKEGYMGFSDIGYYMNKLLEKSSSLLNIIQNKYPLIILDEYQDASDLQDTIVKKLIGKSNNAIFFADSKQMIYGWRGASSNRIINLREEYGEQIEQSELVTSMRFKGRKDIEGILRTAREGKYDINSFISSENAKYIKIKVRDKNLFSKQSKNIMYSNLKYKIINALPKFEERKDKSIGILCRYNEQVRFIKKALREEFNVYSQTISNNEEEHNIVCDLIDFYVKQDQGISIDELSQEIVKYIFSVVYDDGIGAIKRNKLSSVGYSNLKNARLQFLKQVAAYVEKADESREYWGCLSNCINLVPYSELKINHDNLSLIRKILLTNNKSADKITDLFLQYQYQKAFKELKGIYVLNVHQSKGREFDFVYLVDRESLNREQNLLYVALSRVKEKITIFDWVL</sequence>
<keyword evidence="4 5" id="KW-0067">ATP-binding</keyword>
<evidence type="ECO:0000259" key="7">
    <source>
        <dbReference type="PROSITE" id="PS51198"/>
    </source>
</evidence>
<dbReference type="PROSITE" id="PS51193">
    <property type="entry name" value="HELICASE_ATP_BIND_2"/>
    <property type="match status" value="1"/>
</dbReference>
<dbReference type="GO" id="GO:0003677">
    <property type="term" value="F:DNA binding"/>
    <property type="evidence" value="ECO:0007669"/>
    <property type="project" value="InterPro"/>
</dbReference>
<dbReference type="STRING" id="119641.SAMN05421842_11822"/>
<dbReference type="AlphaFoldDB" id="A0A1I1P6C4"/>
<dbReference type="EMBL" id="FOMG01000018">
    <property type="protein sequence ID" value="SFD05377.1"/>
    <property type="molecule type" value="Genomic_DNA"/>
</dbReference>
<evidence type="ECO:0000256" key="1">
    <source>
        <dbReference type="ARBA" id="ARBA00022741"/>
    </source>
</evidence>
<evidence type="ECO:0000256" key="3">
    <source>
        <dbReference type="ARBA" id="ARBA00022806"/>
    </source>
</evidence>
<keyword evidence="1 5" id="KW-0547">Nucleotide-binding</keyword>
<feature type="domain" description="UvrD-like helicase ATP-binding" evidence="7">
    <location>
        <begin position="7"/>
        <end position="293"/>
    </location>
</feature>
<evidence type="ECO:0000313" key="8">
    <source>
        <dbReference type="EMBL" id="SFD05377.1"/>
    </source>
</evidence>
<dbReference type="InterPro" id="IPR014016">
    <property type="entry name" value="UvrD-like_ATP-bd"/>
</dbReference>
<dbReference type="Pfam" id="PF13538">
    <property type="entry name" value="UvrD_C_2"/>
    <property type="match status" value="1"/>
</dbReference>
<dbReference type="RefSeq" id="WP_090092008.1">
    <property type="nucleotide sequence ID" value="NZ_FOMG01000018.1"/>
</dbReference>
<evidence type="ECO:0000256" key="5">
    <source>
        <dbReference type="PROSITE-ProRule" id="PRU00560"/>
    </source>
</evidence>
<feature type="domain" description="Helicase ATP-binding" evidence="6">
    <location>
        <begin position="1"/>
        <end position="285"/>
    </location>
</feature>
<keyword evidence="3 5" id="KW-0347">Helicase</keyword>
<dbReference type="SUPFAM" id="SSF52540">
    <property type="entry name" value="P-loop containing nucleoside triphosphate hydrolases"/>
    <property type="match status" value="1"/>
</dbReference>
<dbReference type="GO" id="GO:0043138">
    <property type="term" value="F:3'-5' DNA helicase activity"/>
    <property type="evidence" value="ECO:0007669"/>
    <property type="project" value="TreeGrafter"/>
</dbReference>
<evidence type="ECO:0000313" key="9">
    <source>
        <dbReference type="Proteomes" id="UP000199263"/>
    </source>
</evidence>
<dbReference type="GO" id="GO:0005524">
    <property type="term" value="F:ATP binding"/>
    <property type="evidence" value="ECO:0007669"/>
    <property type="project" value="UniProtKB-UniRule"/>
</dbReference>
<dbReference type="GO" id="GO:0016787">
    <property type="term" value="F:hydrolase activity"/>
    <property type="evidence" value="ECO:0007669"/>
    <property type="project" value="UniProtKB-UniRule"/>
</dbReference>
<reference evidence="8 9" key="1">
    <citation type="submission" date="2016-10" db="EMBL/GenBank/DDBJ databases">
        <authorList>
            <person name="de Groot N.N."/>
        </authorList>
    </citation>
    <scope>NUCLEOTIDE SEQUENCE [LARGE SCALE GENOMIC DNA]</scope>
    <source>
        <strain evidence="8 9">DSM 12992</strain>
    </source>
</reference>
<organism evidence="8 9">
    <name type="scientific">Clostridium uliginosum</name>
    <dbReference type="NCBI Taxonomy" id="119641"/>
    <lineage>
        <taxon>Bacteria</taxon>
        <taxon>Bacillati</taxon>
        <taxon>Bacillota</taxon>
        <taxon>Clostridia</taxon>
        <taxon>Eubacteriales</taxon>
        <taxon>Clostridiaceae</taxon>
        <taxon>Clostridium</taxon>
    </lineage>
</organism>
<evidence type="ECO:0000256" key="2">
    <source>
        <dbReference type="ARBA" id="ARBA00022801"/>
    </source>
</evidence>
<protein>
    <submittedName>
        <fullName evidence="8">Superfamily I DNA or RNA helicase</fullName>
    </submittedName>
</protein>
<gene>
    <name evidence="8" type="ORF">SAMN05421842_11822</name>
</gene>
<dbReference type="Proteomes" id="UP000199263">
    <property type="component" value="Unassembled WGS sequence"/>
</dbReference>
<dbReference type="InterPro" id="IPR000212">
    <property type="entry name" value="DNA_helicase_UvrD/REP"/>
</dbReference>
<dbReference type="Pfam" id="PF00580">
    <property type="entry name" value="UvrD-helicase"/>
    <property type="match status" value="1"/>
</dbReference>
<dbReference type="OrthoDB" id="9810135at2"/>
<accession>A0A1I1P6C4</accession>
<keyword evidence="2 5" id="KW-0378">Hydrolase</keyword>
<name>A0A1I1P6C4_9CLOT</name>
<dbReference type="Gene3D" id="3.40.50.300">
    <property type="entry name" value="P-loop containing nucleotide triphosphate hydrolases"/>
    <property type="match status" value="3"/>
</dbReference>
<evidence type="ECO:0000259" key="6">
    <source>
        <dbReference type="PROSITE" id="PS51193"/>
    </source>
</evidence>
<feature type="binding site" evidence="5">
    <location>
        <begin position="28"/>
        <end position="35"/>
    </location>
    <ligand>
        <name>ATP</name>
        <dbReference type="ChEBI" id="CHEBI:30616"/>
    </ligand>
</feature>